<organism evidence="2 3">
    <name type="scientific">Tilletiopsis washingtonensis</name>
    <dbReference type="NCBI Taxonomy" id="58919"/>
    <lineage>
        <taxon>Eukaryota</taxon>
        <taxon>Fungi</taxon>
        <taxon>Dikarya</taxon>
        <taxon>Basidiomycota</taxon>
        <taxon>Ustilaginomycotina</taxon>
        <taxon>Exobasidiomycetes</taxon>
        <taxon>Entylomatales</taxon>
        <taxon>Entylomatales incertae sedis</taxon>
        <taxon>Tilletiopsis</taxon>
    </lineage>
</organism>
<gene>
    <name evidence="2" type="ORF">FA09DRAFT_60594</name>
</gene>
<evidence type="ECO:0000256" key="1">
    <source>
        <dbReference type="SAM" id="MobiDB-lite"/>
    </source>
</evidence>
<protein>
    <submittedName>
        <fullName evidence="2">Uncharacterized protein</fullName>
    </submittedName>
</protein>
<dbReference type="Proteomes" id="UP000245946">
    <property type="component" value="Unassembled WGS sequence"/>
</dbReference>
<dbReference type="EMBL" id="KZ819296">
    <property type="protein sequence ID" value="PWN97100.1"/>
    <property type="molecule type" value="Genomic_DNA"/>
</dbReference>
<dbReference type="GeneID" id="37273284"/>
<dbReference type="AlphaFoldDB" id="A0A316Z5P1"/>
<accession>A0A316Z5P1</accession>
<dbReference type="RefSeq" id="XP_025597379.1">
    <property type="nucleotide sequence ID" value="XM_025745740.1"/>
</dbReference>
<feature type="region of interest" description="Disordered" evidence="1">
    <location>
        <begin position="34"/>
        <end position="85"/>
    </location>
</feature>
<keyword evidence="3" id="KW-1185">Reference proteome</keyword>
<evidence type="ECO:0000313" key="3">
    <source>
        <dbReference type="Proteomes" id="UP000245946"/>
    </source>
</evidence>
<name>A0A316Z5P1_9BASI</name>
<proteinExistence type="predicted"/>
<sequence>MTSRRAHAALALSSPSPAVRRRCRCRVRVGQGTFDAEQRRKPSRIGPWLGRPCPHERRAAGVTSADGARKPRARRCEDGGPAPSSALSDVLASRACRLEEVCRSSMQRHPAVAASVRGGAMGGSACSAVSPPACGARSARPRIAVLSGSEWRRRCGLCRRCRSVLVLMLTCAKRDACSAARRRAHIFPAAARCGARGDVWARRVASSGPRCSAQGHFISLLCAPRSV</sequence>
<evidence type="ECO:0000313" key="2">
    <source>
        <dbReference type="EMBL" id="PWN97100.1"/>
    </source>
</evidence>
<reference evidence="2 3" key="1">
    <citation type="journal article" date="2018" name="Mol. Biol. Evol.">
        <title>Broad Genomic Sampling Reveals a Smut Pathogenic Ancestry of the Fungal Clade Ustilaginomycotina.</title>
        <authorList>
            <person name="Kijpornyongpan T."/>
            <person name="Mondo S.J."/>
            <person name="Barry K."/>
            <person name="Sandor L."/>
            <person name="Lee J."/>
            <person name="Lipzen A."/>
            <person name="Pangilinan J."/>
            <person name="LaButti K."/>
            <person name="Hainaut M."/>
            <person name="Henrissat B."/>
            <person name="Grigoriev I.V."/>
            <person name="Spatafora J.W."/>
            <person name="Aime M.C."/>
        </authorList>
    </citation>
    <scope>NUCLEOTIDE SEQUENCE [LARGE SCALE GENOMIC DNA]</scope>
    <source>
        <strain evidence="2 3">MCA 4186</strain>
    </source>
</reference>